<name>A0A1C2E5D5_9HYPH</name>
<evidence type="ECO:0000313" key="2">
    <source>
        <dbReference type="Proteomes" id="UP000094412"/>
    </source>
</evidence>
<dbReference type="EMBL" id="MDEO01000027">
    <property type="protein sequence ID" value="OCX22230.1"/>
    <property type="molecule type" value="Genomic_DNA"/>
</dbReference>
<dbReference type="AlphaFoldDB" id="A0A1C2E5D5"/>
<dbReference type="Proteomes" id="UP000094412">
    <property type="component" value="Unassembled WGS sequence"/>
</dbReference>
<sequence>MLAIRRLPMAFFDIDQQERLKTAKGKEMLDTVPVHDVVPTHVAPPPTDLGGKVEISLGKDGKVIAKIKDPTLR</sequence>
<protein>
    <submittedName>
        <fullName evidence="1">Uncharacterized protein</fullName>
    </submittedName>
</protein>
<evidence type="ECO:0000313" key="1">
    <source>
        <dbReference type="EMBL" id="OCX22230.1"/>
    </source>
</evidence>
<proteinExistence type="predicted"/>
<reference evidence="1 2" key="1">
    <citation type="submission" date="2016-08" db="EMBL/GenBank/DDBJ databases">
        <title>Whole genome sequence of Mesorhizobium sp. strain UASWS1009 isolated from industrial sewage.</title>
        <authorList>
            <person name="Crovadore J."/>
            <person name="Calmin G."/>
            <person name="Chablais R."/>
            <person name="Cochard B."/>
            <person name="Lefort F."/>
        </authorList>
    </citation>
    <scope>NUCLEOTIDE SEQUENCE [LARGE SCALE GENOMIC DNA]</scope>
    <source>
        <strain evidence="1 2">UASWS1009</strain>
    </source>
</reference>
<organism evidence="1 2">
    <name type="scientific">Mesorhizobium hungaricum</name>
    <dbReference type="NCBI Taxonomy" id="1566387"/>
    <lineage>
        <taxon>Bacteria</taxon>
        <taxon>Pseudomonadati</taxon>
        <taxon>Pseudomonadota</taxon>
        <taxon>Alphaproteobacteria</taxon>
        <taxon>Hyphomicrobiales</taxon>
        <taxon>Phyllobacteriaceae</taxon>
        <taxon>Mesorhizobium</taxon>
    </lineage>
</organism>
<gene>
    <name evidence="1" type="ORF">QV13_06680</name>
</gene>
<keyword evidence="2" id="KW-1185">Reference proteome</keyword>
<accession>A0A1C2E5D5</accession>
<comment type="caution">
    <text evidence="1">The sequence shown here is derived from an EMBL/GenBank/DDBJ whole genome shotgun (WGS) entry which is preliminary data.</text>
</comment>